<evidence type="ECO:0000313" key="13">
    <source>
        <dbReference type="Proteomes" id="UP001596957"/>
    </source>
</evidence>
<feature type="transmembrane region" description="Helical" evidence="10">
    <location>
        <begin position="7"/>
        <end position="26"/>
    </location>
</feature>
<dbReference type="InterPro" id="IPR038770">
    <property type="entry name" value="Na+/solute_symporter_sf"/>
</dbReference>
<evidence type="ECO:0000313" key="12">
    <source>
        <dbReference type="EMBL" id="MFD0286780.1"/>
    </source>
</evidence>
<feature type="transmembrane region" description="Helical" evidence="10">
    <location>
        <begin position="32"/>
        <end position="51"/>
    </location>
</feature>
<dbReference type="EMBL" id="JBHTEC010000001">
    <property type="protein sequence ID" value="MFD0286780.1"/>
    <property type="molecule type" value="Genomic_DNA"/>
</dbReference>
<dbReference type="Pfam" id="PF00999">
    <property type="entry name" value="Na_H_Exchanger"/>
    <property type="match status" value="1"/>
</dbReference>
<feature type="transmembrane region" description="Helical" evidence="10">
    <location>
        <begin position="383"/>
        <end position="406"/>
    </location>
</feature>
<evidence type="ECO:0000256" key="2">
    <source>
        <dbReference type="ARBA" id="ARBA00022448"/>
    </source>
</evidence>
<dbReference type="PANTHER" id="PTHR10110">
    <property type="entry name" value="SODIUM/HYDROGEN EXCHANGER"/>
    <property type="match status" value="1"/>
</dbReference>
<evidence type="ECO:0000259" key="11">
    <source>
        <dbReference type="Pfam" id="PF00999"/>
    </source>
</evidence>
<accession>A0ABW2VQK3</accession>
<keyword evidence="8 10" id="KW-0472">Membrane</keyword>
<keyword evidence="9 10" id="KW-0739">Sodium transport</keyword>
<keyword evidence="10" id="KW-0050">Antiport</keyword>
<comment type="similarity">
    <text evidence="10">Belongs to the monovalent cation:proton antiporter 1 (CPA1) transporter (TC 2.A.36) family.</text>
</comment>
<gene>
    <name evidence="12" type="ORF">ACFQZP_34910</name>
</gene>
<evidence type="ECO:0000256" key="7">
    <source>
        <dbReference type="ARBA" id="ARBA00023065"/>
    </source>
</evidence>
<evidence type="ECO:0000256" key="9">
    <source>
        <dbReference type="ARBA" id="ARBA00023201"/>
    </source>
</evidence>
<feature type="transmembrane region" description="Helical" evidence="10">
    <location>
        <begin position="303"/>
        <end position="328"/>
    </location>
</feature>
<dbReference type="Gene3D" id="1.20.1530.20">
    <property type="match status" value="1"/>
</dbReference>
<evidence type="ECO:0000256" key="5">
    <source>
        <dbReference type="ARBA" id="ARBA00022989"/>
    </source>
</evidence>
<comment type="function">
    <text evidence="10">Na(+)/H(+) antiporter that extrudes sodium in exchange for external protons.</text>
</comment>
<keyword evidence="13" id="KW-1185">Reference proteome</keyword>
<proteinExistence type="inferred from homology"/>
<comment type="caution">
    <text evidence="10">Lacks conserved residue(s) required for the propagation of feature annotation.</text>
</comment>
<feature type="transmembrane region" description="Helical" evidence="10">
    <location>
        <begin position="177"/>
        <end position="201"/>
    </location>
</feature>
<evidence type="ECO:0000256" key="8">
    <source>
        <dbReference type="ARBA" id="ARBA00023136"/>
    </source>
</evidence>
<evidence type="ECO:0000256" key="6">
    <source>
        <dbReference type="ARBA" id="ARBA00023053"/>
    </source>
</evidence>
<comment type="subcellular location">
    <subcellularLocation>
        <location evidence="1 10">Cell membrane</location>
        <topology evidence="1 10">Multi-pass membrane protein</topology>
    </subcellularLocation>
</comment>
<protein>
    <submittedName>
        <fullName evidence="12">Na+/H+ antiporter</fullName>
    </submittedName>
</protein>
<feature type="transmembrane region" description="Helical" evidence="10">
    <location>
        <begin position="268"/>
        <end position="291"/>
    </location>
</feature>
<dbReference type="PANTHER" id="PTHR10110:SF86">
    <property type="entry name" value="SODIUM_HYDROGEN EXCHANGER 7"/>
    <property type="match status" value="1"/>
</dbReference>
<keyword evidence="7 10" id="KW-0406">Ion transport</keyword>
<keyword evidence="3 10" id="KW-1003">Cell membrane</keyword>
<dbReference type="InterPro" id="IPR006153">
    <property type="entry name" value="Cation/H_exchanger_TM"/>
</dbReference>
<reference evidence="13" key="1">
    <citation type="journal article" date="2019" name="Int. J. Syst. Evol. Microbiol.">
        <title>The Global Catalogue of Microorganisms (GCM) 10K type strain sequencing project: providing services to taxonomists for standard genome sequencing and annotation.</title>
        <authorList>
            <consortium name="The Broad Institute Genomics Platform"/>
            <consortium name="The Broad Institute Genome Sequencing Center for Infectious Disease"/>
            <person name="Wu L."/>
            <person name="Ma J."/>
        </authorList>
    </citation>
    <scope>NUCLEOTIDE SEQUENCE [LARGE SCALE GENOMIC DNA]</scope>
    <source>
        <strain evidence="13">CGMCC 4.7198</strain>
    </source>
</reference>
<comment type="caution">
    <text evidence="12">The sequence shown here is derived from an EMBL/GenBank/DDBJ whole genome shotgun (WGS) entry which is preliminary data.</text>
</comment>
<organism evidence="12 13">
    <name type="scientific">Streptomyces lutosisoli</name>
    <dbReference type="NCBI Taxonomy" id="2665721"/>
    <lineage>
        <taxon>Bacteria</taxon>
        <taxon>Bacillati</taxon>
        <taxon>Actinomycetota</taxon>
        <taxon>Actinomycetes</taxon>
        <taxon>Kitasatosporales</taxon>
        <taxon>Streptomycetaceae</taxon>
        <taxon>Streptomyces</taxon>
    </lineage>
</organism>
<dbReference type="InterPro" id="IPR004705">
    <property type="entry name" value="Cation/H_exchanger_CPA1_bac"/>
</dbReference>
<sequence length="533" mass="57323">MTRRNTVLALELVVVLGVAVLVGNAVGQRFRIAPPVLLLVVGALLGFVPALREAHLPPEVVLLFLPVLLYWESLTTSLREIRSNLRGIVLLSTTLVIATAAAVAAVAHALGLGWGPAWVLGAAVAPTDATAVGVLAKALPRRNVTLLRAESLVNDGTALVIYGLAVGITVGEEHLSALHVGGLFLLAYGGGAAAGVVTAWFGIRVRRVFDDPLLGNVATILTPFTAYLLAELIHASGVLAVVVAGLIMSQAGPRMVGAATRRQAEEFWSLATFLLNGSLFVLVGVEAQSAVRGLTGTDLTHALIAVGVVSVVVVAARFAFLFTVPYLIRLLDRRPEQRLRRMGYRPRVVSAMAGFRGAVSLAVALSVPMTLDSGEPFPDRDTIVFVTSGVIVVTLVVQGLLLPGVVRWARLPRDTSVQEERFLAETTATEEALKALPELAADLHVAPEVVARMRHEYETHLLVVRADGGVGDDEEVLRHDRHYTALRLALLARKRATVLRLRDELRIDDTVLRQVQRQLDIEEVRLARRETVE</sequence>
<feature type="domain" description="Cation/H+ exchanger transmembrane" evidence="11">
    <location>
        <begin position="19"/>
        <end position="408"/>
    </location>
</feature>
<keyword evidence="4 10" id="KW-0812">Transmembrane</keyword>
<dbReference type="Proteomes" id="UP001596957">
    <property type="component" value="Unassembled WGS sequence"/>
</dbReference>
<evidence type="ECO:0000256" key="10">
    <source>
        <dbReference type="RuleBase" id="RU366002"/>
    </source>
</evidence>
<evidence type="ECO:0000256" key="4">
    <source>
        <dbReference type="ARBA" id="ARBA00022692"/>
    </source>
</evidence>
<feature type="transmembrane region" description="Helical" evidence="10">
    <location>
        <begin position="117"/>
        <end position="140"/>
    </location>
</feature>
<keyword evidence="2 10" id="KW-0813">Transport</keyword>
<evidence type="ECO:0000256" key="1">
    <source>
        <dbReference type="ARBA" id="ARBA00004651"/>
    </source>
</evidence>
<name>A0ABW2VQK3_9ACTN</name>
<feature type="transmembrane region" description="Helical" evidence="10">
    <location>
        <begin position="88"/>
        <end position="111"/>
    </location>
</feature>
<keyword evidence="6 10" id="KW-0915">Sodium</keyword>
<dbReference type="NCBIfam" id="TIGR00831">
    <property type="entry name" value="a_cpa1"/>
    <property type="match status" value="1"/>
</dbReference>
<keyword evidence="5 10" id="KW-1133">Transmembrane helix</keyword>
<dbReference type="InterPro" id="IPR018422">
    <property type="entry name" value="Cation/H_exchanger_CPA1"/>
</dbReference>
<feature type="transmembrane region" description="Helical" evidence="10">
    <location>
        <begin position="348"/>
        <end position="371"/>
    </location>
</feature>
<evidence type="ECO:0000256" key="3">
    <source>
        <dbReference type="ARBA" id="ARBA00022475"/>
    </source>
</evidence>
<dbReference type="RefSeq" id="WP_381248626.1">
    <property type="nucleotide sequence ID" value="NZ_JBHTBI010000003.1"/>
</dbReference>